<organism evidence="7 8">
    <name type="scientific">Cylicostephanus goldi</name>
    <name type="common">Nematode worm</name>
    <dbReference type="NCBI Taxonomy" id="71465"/>
    <lineage>
        <taxon>Eukaryota</taxon>
        <taxon>Metazoa</taxon>
        <taxon>Ecdysozoa</taxon>
        <taxon>Nematoda</taxon>
        <taxon>Chromadorea</taxon>
        <taxon>Rhabditida</taxon>
        <taxon>Rhabditina</taxon>
        <taxon>Rhabditomorpha</taxon>
        <taxon>Strongyloidea</taxon>
        <taxon>Strongylidae</taxon>
        <taxon>Cylicostephanus</taxon>
    </lineage>
</organism>
<dbReference type="SUPFAM" id="SSF57667">
    <property type="entry name" value="beta-beta-alpha zinc fingers"/>
    <property type="match status" value="3"/>
</dbReference>
<dbReference type="Proteomes" id="UP000271889">
    <property type="component" value="Unassembled WGS sequence"/>
</dbReference>
<dbReference type="GO" id="GO:0000977">
    <property type="term" value="F:RNA polymerase II transcription regulatory region sequence-specific DNA binding"/>
    <property type="evidence" value="ECO:0007669"/>
    <property type="project" value="TreeGrafter"/>
</dbReference>
<dbReference type="OrthoDB" id="5785100at2759"/>
<feature type="domain" description="C2H2-type" evidence="6">
    <location>
        <begin position="138"/>
        <end position="166"/>
    </location>
</feature>
<feature type="domain" description="C2H2-type" evidence="6">
    <location>
        <begin position="52"/>
        <end position="82"/>
    </location>
</feature>
<evidence type="ECO:0000256" key="2">
    <source>
        <dbReference type="ARBA" id="ARBA00022737"/>
    </source>
</evidence>
<dbReference type="GO" id="GO:0008270">
    <property type="term" value="F:zinc ion binding"/>
    <property type="evidence" value="ECO:0007669"/>
    <property type="project" value="UniProtKB-KW"/>
</dbReference>
<dbReference type="PANTHER" id="PTHR24379">
    <property type="entry name" value="KRAB AND ZINC FINGER DOMAIN-CONTAINING"/>
    <property type="match status" value="1"/>
</dbReference>
<keyword evidence="8" id="KW-1185">Reference proteome</keyword>
<evidence type="ECO:0000256" key="1">
    <source>
        <dbReference type="ARBA" id="ARBA00022723"/>
    </source>
</evidence>
<dbReference type="PANTHER" id="PTHR24379:SF127">
    <property type="entry name" value="BLOODY FINGERS-RELATED"/>
    <property type="match status" value="1"/>
</dbReference>
<evidence type="ECO:0000313" key="8">
    <source>
        <dbReference type="Proteomes" id="UP000271889"/>
    </source>
</evidence>
<dbReference type="PROSITE" id="PS00028">
    <property type="entry name" value="ZINC_FINGER_C2H2_1"/>
    <property type="match status" value="5"/>
</dbReference>
<keyword evidence="2" id="KW-0677">Repeat</keyword>
<accession>A0A3P7N368</accession>
<keyword evidence="4" id="KW-0862">Zinc</keyword>
<reference evidence="7 8" key="1">
    <citation type="submission" date="2018-11" db="EMBL/GenBank/DDBJ databases">
        <authorList>
            <consortium name="Pathogen Informatics"/>
        </authorList>
    </citation>
    <scope>NUCLEOTIDE SEQUENCE [LARGE SCALE GENOMIC DNA]</scope>
</reference>
<proteinExistence type="predicted"/>
<dbReference type="Pfam" id="PF00096">
    <property type="entry name" value="zf-C2H2"/>
    <property type="match status" value="3"/>
</dbReference>
<keyword evidence="1" id="KW-0479">Metal-binding</keyword>
<dbReference type="InterPro" id="IPR036236">
    <property type="entry name" value="Znf_C2H2_sf"/>
</dbReference>
<evidence type="ECO:0000256" key="4">
    <source>
        <dbReference type="ARBA" id="ARBA00022833"/>
    </source>
</evidence>
<gene>
    <name evidence="7" type="ORF">CGOC_LOCUS13309</name>
</gene>
<evidence type="ECO:0000313" key="7">
    <source>
        <dbReference type="EMBL" id="VDN36794.1"/>
    </source>
</evidence>
<evidence type="ECO:0000256" key="3">
    <source>
        <dbReference type="ARBA" id="ARBA00022771"/>
    </source>
</evidence>
<dbReference type="InterPro" id="IPR013087">
    <property type="entry name" value="Znf_C2H2_type"/>
</dbReference>
<dbReference type="SMART" id="SM00355">
    <property type="entry name" value="ZnF_C2H2"/>
    <property type="match status" value="5"/>
</dbReference>
<dbReference type="GO" id="GO:0005634">
    <property type="term" value="C:nucleus"/>
    <property type="evidence" value="ECO:0007669"/>
    <property type="project" value="TreeGrafter"/>
</dbReference>
<dbReference type="EMBL" id="UYRV01130115">
    <property type="protein sequence ID" value="VDN36794.1"/>
    <property type="molecule type" value="Genomic_DNA"/>
</dbReference>
<dbReference type="PROSITE" id="PS50157">
    <property type="entry name" value="ZINC_FINGER_C2H2_2"/>
    <property type="match status" value="5"/>
</dbReference>
<name>A0A3P7N368_CYLGO</name>
<feature type="domain" description="C2H2-type" evidence="6">
    <location>
        <begin position="110"/>
        <end position="137"/>
    </location>
</feature>
<feature type="domain" description="C2H2-type" evidence="6">
    <location>
        <begin position="82"/>
        <end position="109"/>
    </location>
</feature>
<keyword evidence="3 5" id="KW-0863">Zinc-finger</keyword>
<dbReference type="AlphaFoldDB" id="A0A3P7N368"/>
<dbReference type="Gene3D" id="3.30.160.60">
    <property type="entry name" value="Classic Zinc Finger"/>
    <property type="match status" value="4"/>
</dbReference>
<protein>
    <recommendedName>
        <fullName evidence="6">C2H2-type domain-containing protein</fullName>
    </recommendedName>
</protein>
<feature type="domain" description="C2H2-type" evidence="6">
    <location>
        <begin position="23"/>
        <end position="51"/>
    </location>
</feature>
<sequence length="166" mass="19209">MLCSKCTIKSYRMTQQPSTSQGHQCPTCGRIFQLEGNLILHVDRTHSGAQAYLCTWPDCEKRFSSSELLRKHLRNTHQPSKLRCSKCESTYSTNSALRRHERIHSSTRRYICSRCGAGFDLSEPYKIHLRQHDHIQPYACSICSKTFTSRAVCRRHRVGHEKHSKS</sequence>
<dbReference type="GO" id="GO:0000981">
    <property type="term" value="F:DNA-binding transcription factor activity, RNA polymerase II-specific"/>
    <property type="evidence" value="ECO:0007669"/>
    <property type="project" value="TreeGrafter"/>
</dbReference>
<evidence type="ECO:0000259" key="6">
    <source>
        <dbReference type="PROSITE" id="PS50157"/>
    </source>
</evidence>
<evidence type="ECO:0000256" key="5">
    <source>
        <dbReference type="PROSITE-ProRule" id="PRU00042"/>
    </source>
</evidence>